<evidence type="ECO:0000313" key="3">
    <source>
        <dbReference type="Proteomes" id="UP000265520"/>
    </source>
</evidence>
<comment type="caution">
    <text evidence="2">The sequence shown here is derived from an EMBL/GenBank/DDBJ whole genome shotgun (WGS) entry which is preliminary data.</text>
</comment>
<evidence type="ECO:0000256" key="1">
    <source>
        <dbReference type="SAM" id="MobiDB-lite"/>
    </source>
</evidence>
<sequence>MENEGDAEGIRRRTSKIRNGRSKVMSRLGYDKYKERRLMGQKMGKIQK</sequence>
<feature type="compositionally biased region" description="Basic residues" evidence="1">
    <location>
        <begin position="12"/>
        <end position="21"/>
    </location>
</feature>
<dbReference type="EMBL" id="LXQA010763848">
    <property type="protein sequence ID" value="MCI69829.1"/>
    <property type="molecule type" value="Genomic_DNA"/>
</dbReference>
<dbReference type="AlphaFoldDB" id="A0A392U8J8"/>
<evidence type="ECO:0000313" key="2">
    <source>
        <dbReference type="EMBL" id="MCI69829.1"/>
    </source>
</evidence>
<organism evidence="2 3">
    <name type="scientific">Trifolium medium</name>
    <dbReference type="NCBI Taxonomy" id="97028"/>
    <lineage>
        <taxon>Eukaryota</taxon>
        <taxon>Viridiplantae</taxon>
        <taxon>Streptophyta</taxon>
        <taxon>Embryophyta</taxon>
        <taxon>Tracheophyta</taxon>
        <taxon>Spermatophyta</taxon>
        <taxon>Magnoliopsida</taxon>
        <taxon>eudicotyledons</taxon>
        <taxon>Gunneridae</taxon>
        <taxon>Pentapetalae</taxon>
        <taxon>rosids</taxon>
        <taxon>fabids</taxon>
        <taxon>Fabales</taxon>
        <taxon>Fabaceae</taxon>
        <taxon>Papilionoideae</taxon>
        <taxon>50 kb inversion clade</taxon>
        <taxon>NPAAA clade</taxon>
        <taxon>Hologalegina</taxon>
        <taxon>IRL clade</taxon>
        <taxon>Trifolieae</taxon>
        <taxon>Trifolium</taxon>
    </lineage>
</organism>
<proteinExistence type="predicted"/>
<reference evidence="2 3" key="1">
    <citation type="journal article" date="2018" name="Front. Plant Sci.">
        <title>Red Clover (Trifolium pratense) and Zigzag Clover (T. medium) - A Picture of Genomic Similarities and Differences.</title>
        <authorList>
            <person name="Dluhosova J."/>
            <person name="Istvanek J."/>
            <person name="Nedelnik J."/>
            <person name="Repkova J."/>
        </authorList>
    </citation>
    <scope>NUCLEOTIDE SEQUENCE [LARGE SCALE GENOMIC DNA]</scope>
    <source>
        <strain evidence="3">cv. 10/8</strain>
        <tissue evidence="2">Leaf</tissue>
    </source>
</reference>
<accession>A0A392U8J8</accession>
<dbReference type="Proteomes" id="UP000265520">
    <property type="component" value="Unassembled WGS sequence"/>
</dbReference>
<name>A0A392U8J8_9FABA</name>
<feature type="region of interest" description="Disordered" evidence="1">
    <location>
        <begin position="1"/>
        <end position="25"/>
    </location>
</feature>
<protein>
    <submittedName>
        <fullName evidence="2">Uncharacterized protein</fullName>
    </submittedName>
</protein>
<feature type="non-terminal residue" evidence="2">
    <location>
        <position position="48"/>
    </location>
</feature>
<keyword evidence="3" id="KW-1185">Reference proteome</keyword>